<dbReference type="Gene3D" id="2.100.10.30">
    <property type="entry name" value="Jacalin-like lectin domain"/>
    <property type="match status" value="1"/>
</dbReference>
<gene>
    <name evidence="2" type="ORF">PHYSODRAFT_299049</name>
</gene>
<evidence type="ECO:0000259" key="1">
    <source>
        <dbReference type="PROSITE" id="PS51752"/>
    </source>
</evidence>
<dbReference type="Pfam" id="PF01419">
    <property type="entry name" value="Jacalin"/>
    <property type="match status" value="1"/>
</dbReference>
<dbReference type="Proteomes" id="UP000002640">
    <property type="component" value="Unassembled WGS sequence"/>
</dbReference>
<dbReference type="InParanoid" id="G4ZB04"/>
<dbReference type="PROSITE" id="PS51752">
    <property type="entry name" value="JACALIN_LECTIN"/>
    <property type="match status" value="1"/>
</dbReference>
<dbReference type="GeneID" id="20641688"/>
<sequence length="165" mass="17383">MAALVASGSAELPDGVILTETHGGPHGNAYSDVGVVKPGQVVKAITVRSGKRVNGVGLTIEGLPEPVYHGGHGGSKDTRTLAKGEIVTSMEVHWDEQHSHTRVFFINFTTNFNNSIFGGTPMIDSSLIAKDTADDGYQLGGFSGYAGKELDSVAALWTRINADDK</sequence>
<feature type="domain" description="Jacalin-type lectin" evidence="1">
    <location>
        <begin position="16"/>
        <end position="159"/>
    </location>
</feature>
<dbReference type="SMART" id="SM00915">
    <property type="entry name" value="Jacalin"/>
    <property type="match status" value="1"/>
</dbReference>
<dbReference type="OMA" id="MEVHWDE"/>
<organism evidence="2 3">
    <name type="scientific">Phytophthora sojae (strain P6497)</name>
    <name type="common">Soybean stem and root rot agent</name>
    <name type="synonym">Phytophthora megasperma f. sp. glycines</name>
    <dbReference type="NCBI Taxonomy" id="1094619"/>
    <lineage>
        <taxon>Eukaryota</taxon>
        <taxon>Sar</taxon>
        <taxon>Stramenopiles</taxon>
        <taxon>Oomycota</taxon>
        <taxon>Peronosporomycetes</taxon>
        <taxon>Peronosporales</taxon>
        <taxon>Peronosporaceae</taxon>
        <taxon>Phytophthora</taxon>
    </lineage>
</organism>
<dbReference type="InterPro" id="IPR036404">
    <property type="entry name" value="Jacalin-like_lectin_dom_sf"/>
</dbReference>
<evidence type="ECO:0000313" key="2">
    <source>
        <dbReference type="EMBL" id="EGZ21223.1"/>
    </source>
</evidence>
<dbReference type="AlphaFoldDB" id="G4ZB04"/>
<keyword evidence="3" id="KW-1185">Reference proteome</keyword>
<dbReference type="SMR" id="G4ZB04"/>
<proteinExistence type="predicted"/>
<reference evidence="2 3" key="1">
    <citation type="journal article" date="2006" name="Science">
        <title>Phytophthora genome sequences uncover evolutionary origins and mechanisms of pathogenesis.</title>
        <authorList>
            <person name="Tyler B.M."/>
            <person name="Tripathy S."/>
            <person name="Zhang X."/>
            <person name="Dehal P."/>
            <person name="Jiang R.H."/>
            <person name="Aerts A."/>
            <person name="Arredondo F.D."/>
            <person name="Baxter L."/>
            <person name="Bensasson D."/>
            <person name="Beynon J.L."/>
            <person name="Chapman J."/>
            <person name="Damasceno C.M."/>
            <person name="Dorrance A.E."/>
            <person name="Dou D."/>
            <person name="Dickerman A.W."/>
            <person name="Dubchak I.L."/>
            <person name="Garbelotto M."/>
            <person name="Gijzen M."/>
            <person name="Gordon S.G."/>
            <person name="Govers F."/>
            <person name="Grunwald N.J."/>
            <person name="Huang W."/>
            <person name="Ivors K.L."/>
            <person name="Jones R.W."/>
            <person name="Kamoun S."/>
            <person name="Krampis K."/>
            <person name="Lamour K.H."/>
            <person name="Lee M.K."/>
            <person name="McDonald W.H."/>
            <person name="Medina M."/>
            <person name="Meijer H.J."/>
            <person name="Nordberg E.K."/>
            <person name="Maclean D.J."/>
            <person name="Ospina-Giraldo M.D."/>
            <person name="Morris P.F."/>
            <person name="Phuntumart V."/>
            <person name="Putnam N.H."/>
            <person name="Rash S."/>
            <person name="Rose J.K."/>
            <person name="Sakihama Y."/>
            <person name="Salamov A.A."/>
            <person name="Savidor A."/>
            <person name="Scheuring C.F."/>
            <person name="Smith B.M."/>
            <person name="Sobral B.W."/>
            <person name="Terry A."/>
            <person name="Torto-Alalibo T.A."/>
            <person name="Win J."/>
            <person name="Xu Z."/>
            <person name="Zhang H."/>
            <person name="Grigoriev I.V."/>
            <person name="Rokhsar D.S."/>
            <person name="Boore J.L."/>
        </authorList>
    </citation>
    <scope>NUCLEOTIDE SEQUENCE [LARGE SCALE GENOMIC DNA]</scope>
    <source>
        <strain evidence="2 3">P6497</strain>
    </source>
</reference>
<protein>
    <recommendedName>
        <fullName evidence="1">Jacalin-type lectin domain-containing protein</fullName>
    </recommendedName>
</protein>
<evidence type="ECO:0000313" key="3">
    <source>
        <dbReference type="Proteomes" id="UP000002640"/>
    </source>
</evidence>
<dbReference type="RefSeq" id="XP_009523940.1">
    <property type="nucleotide sequence ID" value="XM_009525645.1"/>
</dbReference>
<name>G4ZB04_PHYSP</name>
<dbReference type="InterPro" id="IPR001229">
    <property type="entry name" value="Jacalin-like_lectin_dom"/>
</dbReference>
<dbReference type="EMBL" id="JH159153">
    <property type="protein sequence ID" value="EGZ21223.1"/>
    <property type="molecule type" value="Genomic_DNA"/>
</dbReference>
<dbReference type="KEGG" id="psoj:PHYSODRAFT_299049"/>
<dbReference type="SUPFAM" id="SSF51101">
    <property type="entry name" value="Mannose-binding lectins"/>
    <property type="match status" value="1"/>
</dbReference>
<accession>G4ZB04</accession>